<dbReference type="SUPFAM" id="SSF53335">
    <property type="entry name" value="S-adenosyl-L-methionine-dependent methyltransferases"/>
    <property type="match status" value="1"/>
</dbReference>
<evidence type="ECO:0000313" key="7">
    <source>
        <dbReference type="EMBL" id="RUT39398.1"/>
    </source>
</evidence>
<keyword evidence="4" id="KW-0949">S-adenosyl-L-methionine</keyword>
<evidence type="ECO:0000256" key="2">
    <source>
        <dbReference type="ARBA" id="ARBA00022603"/>
    </source>
</evidence>
<dbReference type="EMBL" id="RZNY01000046">
    <property type="protein sequence ID" value="RUT39398.1"/>
    <property type="molecule type" value="Genomic_DNA"/>
</dbReference>
<keyword evidence="8" id="KW-1185">Reference proteome</keyword>
<sequence length="748" mass="86041">MNTTPASIKEKKLIKDYADIYQKCKIILERWLSNQYDKQFNTSDQAHQILLILTLVKLIDANENSVIPLKVKIALNIGNSKCSDDCFIIWSWISSFFVRSDDHIFCLELIKLTWGIPPVSDETLREVNQYLKLLPMDDKFFDLLPYVLEVFEYEDIDLNTALIDPKRGMIPSKKKRKGIYYTPDDVVNHLVSNTLGKLLESNNFQLDINNLRALTVLDPSCGTGIFLKKSLVYLVGKYKDLNVDFPLTEVLMNNIYGVDRSPSAVRSCVLILLTSDLNSFLLSNHSPFVLWNLALMNIRTGDSVNGILPQDQDKTNVRIKQKMFDYRLEKKRSLVTLDGFVNCPDIQKVLKETLGNFNKENYLSSSFHYYLNFPEVFLSANNGFSCVIGNPPYTDHYIKENSNQTTYISFGGNIYTLFVENMKYLSGKNSISGMIIPLSISYHTGQIYKNIREMFINDSAEWVFTHFDRSPDSLFGDDIKTRNTIVFRQTIDIVNKKMYTSSLLRWNSRDRDKLFNNINIINIGDFNIANFIPKISSELELKILKTLLKQGNSLYDMVKLVPKKSITALGNSNNNVYFYSTAYNWLPTFLKLPESYDKDGKRIVPDSLWAVNCSSMRESRFVFACLASTISYWLWAVQGDGFHFSSQLLKKLPFNKSLFSETSYNRLISLADDLWIELIKYPINKVNSGKSIGNYNFLSCRAIIDQIDNIIIQEVGLPSDTLNFVNNWYINMIQAGRGEFKNSQFFKV</sequence>
<proteinExistence type="predicted"/>
<dbReference type="OrthoDB" id="32195at2"/>
<protein>
    <recommendedName>
        <fullName evidence="1">site-specific DNA-methyltransferase (adenine-specific)</fullName>
        <ecNumber evidence="1">2.1.1.72</ecNumber>
    </recommendedName>
</protein>
<accession>A0A3S1C0Q4</accession>
<dbReference type="InterPro" id="IPR050953">
    <property type="entry name" value="N4_N6_ade-DNA_methylase"/>
</dbReference>
<dbReference type="InterPro" id="IPR011639">
    <property type="entry name" value="MethylTrfase_TaqI-like_dom"/>
</dbReference>
<dbReference type="EC" id="2.1.1.72" evidence="1"/>
<evidence type="ECO:0000313" key="8">
    <source>
        <dbReference type="Proteomes" id="UP000279446"/>
    </source>
</evidence>
<evidence type="ECO:0000256" key="5">
    <source>
        <dbReference type="ARBA" id="ARBA00047942"/>
    </source>
</evidence>
<dbReference type="AlphaFoldDB" id="A0A3S1C0Q4"/>
<dbReference type="Pfam" id="PF07669">
    <property type="entry name" value="Eco57I"/>
    <property type="match status" value="1"/>
</dbReference>
<organism evidence="7 8">
    <name type="scientific">Paenibacillus anaericanus</name>
    <dbReference type="NCBI Taxonomy" id="170367"/>
    <lineage>
        <taxon>Bacteria</taxon>
        <taxon>Bacillati</taxon>
        <taxon>Bacillota</taxon>
        <taxon>Bacilli</taxon>
        <taxon>Bacillales</taxon>
        <taxon>Paenibacillaceae</taxon>
        <taxon>Paenibacillus</taxon>
    </lineage>
</organism>
<dbReference type="PRINTS" id="PR00507">
    <property type="entry name" value="N12N6MTFRASE"/>
</dbReference>
<comment type="caution">
    <text evidence="7">The sequence shown here is derived from an EMBL/GenBank/DDBJ whole genome shotgun (WGS) entry which is preliminary data.</text>
</comment>
<keyword evidence="3" id="KW-0808">Transferase</keyword>
<dbReference type="InterPro" id="IPR029063">
    <property type="entry name" value="SAM-dependent_MTases_sf"/>
</dbReference>
<dbReference type="Gene3D" id="3.40.50.150">
    <property type="entry name" value="Vaccinia Virus protein VP39"/>
    <property type="match status" value="1"/>
</dbReference>
<evidence type="ECO:0000256" key="1">
    <source>
        <dbReference type="ARBA" id="ARBA00011900"/>
    </source>
</evidence>
<evidence type="ECO:0000256" key="4">
    <source>
        <dbReference type="ARBA" id="ARBA00022691"/>
    </source>
</evidence>
<gene>
    <name evidence="7" type="ORF">EJP82_26220</name>
</gene>
<dbReference type="GO" id="GO:0006304">
    <property type="term" value="P:DNA modification"/>
    <property type="evidence" value="ECO:0007669"/>
    <property type="project" value="InterPro"/>
</dbReference>
<dbReference type="RefSeq" id="WP_127195014.1">
    <property type="nucleotide sequence ID" value="NZ_RZNY01000046.1"/>
</dbReference>
<dbReference type="Proteomes" id="UP000279446">
    <property type="component" value="Unassembled WGS sequence"/>
</dbReference>
<dbReference type="GO" id="GO:0009007">
    <property type="term" value="F:site-specific DNA-methyltransferase (adenine-specific) activity"/>
    <property type="evidence" value="ECO:0007669"/>
    <property type="project" value="UniProtKB-EC"/>
</dbReference>
<dbReference type="GO" id="GO:0032259">
    <property type="term" value="P:methylation"/>
    <property type="evidence" value="ECO:0007669"/>
    <property type="project" value="UniProtKB-KW"/>
</dbReference>
<evidence type="ECO:0000259" key="6">
    <source>
        <dbReference type="Pfam" id="PF07669"/>
    </source>
</evidence>
<feature type="domain" description="Type II methyltransferase M.TaqI-like" evidence="6">
    <location>
        <begin position="253"/>
        <end position="467"/>
    </location>
</feature>
<dbReference type="PANTHER" id="PTHR33841">
    <property type="entry name" value="DNA METHYLTRANSFERASE YEEA-RELATED"/>
    <property type="match status" value="1"/>
</dbReference>
<comment type="catalytic activity">
    <reaction evidence="5">
        <text>a 2'-deoxyadenosine in DNA + S-adenosyl-L-methionine = an N(6)-methyl-2'-deoxyadenosine in DNA + S-adenosyl-L-homocysteine + H(+)</text>
        <dbReference type="Rhea" id="RHEA:15197"/>
        <dbReference type="Rhea" id="RHEA-COMP:12418"/>
        <dbReference type="Rhea" id="RHEA-COMP:12419"/>
        <dbReference type="ChEBI" id="CHEBI:15378"/>
        <dbReference type="ChEBI" id="CHEBI:57856"/>
        <dbReference type="ChEBI" id="CHEBI:59789"/>
        <dbReference type="ChEBI" id="CHEBI:90615"/>
        <dbReference type="ChEBI" id="CHEBI:90616"/>
        <dbReference type="EC" id="2.1.1.72"/>
    </reaction>
</comment>
<dbReference type="PANTHER" id="PTHR33841:SF1">
    <property type="entry name" value="DNA METHYLTRANSFERASE A"/>
    <property type="match status" value="1"/>
</dbReference>
<name>A0A3S1C0Q4_9BACL</name>
<keyword evidence="2" id="KW-0489">Methyltransferase</keyword>
<reference evidence="7 8" key="1">
    <citation type="submission" date="2018-12" db="EMBL/GenBank/DDBJ databases">
        <authorList>
            <person name="Sun L."/>
            <person name="Chen Z."/>
        </authorList>
    </citation>
    <scope>NUCLEOTIDE SEQUENCE [LARGE SCALE GENOMIC DNA]</scope>
    <source>
        <strain evidence="7 8">DSM 15890</strain>
    </source>
</reference>
<evidence type="ECO:0000256" key="3">
    <source>
        <dbReference type="ARBA" id="ARBA00022679"/>
    </source>
</evidence>